<feature type="region of interest" description="Disordered" evidence="9">
    <location>
        <begin position="49"/>
        <end position="93"/>
    </location>
</feature>
<keyword evidence="10" id="KW-1133">Transmembrane helix</keyword>
<organism evidence="11 12">
    <name type="scientific">Aspergillus pseudonomiae</name>
    <dbReference type="NCBI Taxonomy" id="1506151"/>
    <lineage>
        <taxon>Eukaryota</taxon>
        <taxon>Fungi</taxon>
        <taxon>Dikarya</taxon>
        <taxon>Ascomycota</taxon>
        <taxon>Pezizomycotina</taxon>
        <taxon>Eurotiomycetes</taxon>
        <taxon>Eurotiomycetidae</taxon>
        <taxon>Eurotiales</taxon>
        <taxon>Aspergillaceae</taxon>
        <taxon>Aspergillus</taxon>
        <taxon>Aspergillus subgen. Circumdati</taxon>
    </lineage>
</organism>
<protein>
    <submittedName>
        <fullName evidence="11">Uncharacterized protein</fullName>
    </submittedName>
</protein>
<keyword evidence="5" id="KW-0862">Zinc</keyword>
<dbReference type="RefSeq" id="XP_031937261.1">
    <property type="nucleotide sequence ID" value="XM_032088054.1"/>
</dbReference>
<keyword evidence="7" id="KW-0804">Transcription</keyword>
<dbReference type="CDD" id="cd12148">
    <property type="entry name" value="fungal_TF_MHR"/>
    <property type="match status" value="1"/>
</dbReference>
<feature type="region of interest" description="Disordered" evidence="9">
    <location>
        <begin position="211"/>
        <end position="233"/>
    </location>
</feature>
<evidence type="ECO:0000313" key="11">
    <source>
        <dbReference type="EMBL" id="KAE8399942.1"/>
    </source>
</evidence>
<keyword evidence="8" id="KW-0539">Nucleus</keyword>
<dbReference type="GO" id="GO:0006351">
    <property type="term" value="P:DNA-templated transcription"/>
    <property type="evidence" value="ECO:0007669"/>
    <property type="project" value="InterPro"/>
</dbReference>
<dbReference type="InterPro" id="IPR013087">
    <property type="entry name" value="Znf_C2H2_type"/>
</dbReference>
<dbReference type="InterPro" id="IPR007219">
    <property type="entry name" value="XnlR_reg_dom"/>
</dbReference>
<keyword evidence="12" id="KW-1185">Reference proteome</keyword>
<dbReference type="GO" id="GO:0000785">
    <property type="term" value="C:chromatin"/>
    <property type="evidence" value="ECO:0007669"/>
    <property type="project" value="TreeGrafter"/>
</dbReference>
<keyword evidence="6" id="KW-0805">Transcription regulation</keyword>
<evidence type="ECO:0000256" key="9">
    <source>
        <dbReference type="SAM" id="MobiDB-lite"/>
    </source>
</evidence>
<evidence type="ECO:0000256" key="4">
    <source>
        <dbReference type="ARBA" id="ARBA00022771"/>
    </source>
</evidence>
<evidence type="ECO:0000256" key="2">
    <source>
        <dbReference type="ARBA" id="ARBA00022723"/>
    </source>
</evidence>
<dbReference type="GO" id="GO:0000981">
    <property type="term" value="F:DNA-binding transcription factor activity, RNA polymerase II-specific"/>
    <property type="evidence" value="ECO:0007669"/>
    <property type="project" value="InterPro"/>
</dbReference>
<evidence type="ECO:0000256" key="1">
    <source>
        <dbReference type="ARBA" id="ARBA00004123"/>
    </source>
</evidence>
<comment type="subcellular location">
    <subcellularLocation>
        <location evidence="1">Nucleus</location>
    </subcellularLocation>
</comment>
<dbReference type="PROSITE" id="PS00028">
    <property type="entry name" value="ZINC_FINGER_C2H2_1"/>
    <property type="match status" value="2"/>
</dbReference>
<evidence type="ECO:0000256" key="8">
    <source>
        <dbReference type="ARBA" id="ARBA00023242"/>
    </source>
</evidence>
<dbReference type="Proteomes" id="UP000325579">
    <property type="component" value="Unassembled WGS sequence"/>
</dbReference>
<evidence type="ECO:0000256" key="6">
    <source>
        <dbReference type="ARBA" id="ARBA00023015"/>
    </source>
</evidence>
<gene>
    <name evidence="11" type="ORF">BDV37DRAFT_287136</name>
</gene>
<dbReference type="EMBL" id="ML736824">
    <property type="protein sequence ID" value="KAE8399942.1"/>
    <property type="molecule type" value="Genomic_DNA"/>
</dbReference>
<dbReference type="PANTHER" id="PTHR40626">
    <property type="entry name" value="MIP31509P"/>
    <property type="match status" value="1"/>
</dbReference>
<keyword evidence="2" id="KW-0479">Metal-binding</keyword>
<accession>A0A5N6I5R4</accession>
<dbReference type="GO" id="GO:0008270">
    <property type="term" value="F:zinc ion binding"/>
    <property type="evidence" value="ECO:0007669"/>
    <property type="project" value="UniProtKB-KW"/>
</dbReference>
<evidence type="ECO:0000256" key="10">
    <source>
        <dbReference type="SAM" id="Phobius"/>
    </source>
</evidence>
<feature type="compositionally biased region" description="Polar residues" evidence="9">
    <location>
        <begin position="60"/>
        <end position="74"/>
    </location>
</feature>
<dbReference type="SMART" id="SM00355">
    <property type="entry name" value="ZnF_C2H2"/>
    <property type="match status" value="2"/>
</dbReference>
<keyword evidence="10" id="KW-0812">Transmembrane</keyword>
<dbReference type="FunFam" id="3.30.160.60:FF:002343">
    <property type="entry name" value="Zinc finger protein 33A"/>
    <property type="match status" value="1"/>
</dbReference>
<name>A0A5N6I5R4_9EURO</name>
<dbReference type="AlphaFoldDB" id="A0A5N6I5R4"/>
<evidence type="ECO:0000256" key="7">
    <source>
        <dbReference type="ARBA" id="ARBA00023163"/>
    </source>
</evidence>
<dbReference type="PROSITE" id="PS50157">
    <property type="entry name" value="ZINC_FINGER_C2H2_2"/>
    <property type="match status" value="2"/>
</dbReference>
<dbReference type="GO" id="GO:0005634">
    <property type="term" value="C:nucleus"/>
    <property type="evidence" value="ECO:0007669"/>
    <property type="project" value="UniProtKB-SubCell"/>
</dbReference>
<reference evidence="11 12" key="1">
    <citation type="submission" date="2019-04" db="EMBL/GenBank/DDBJ databases">
        <authorList>
            <consortium name="DOE Joint Genome Institute"/>
            <person name="Mondo S."/>
            <person name="Kjaerbolling I."/>
            <person name="Vesth T."/>
            <person name="Frisvad J.C."/>
            <person name="Nybo J.L."/>
            <person name="Theobald S."/>
            <person name="Kildgaard S."/>
            <person name="Isbrandt T."/>
            <person name="Kuo A."/>
            <person name="Sato A."/>
            <person name="Lyhne E.K."/>
            <person name="Kogle M.E."/>
            <person name="Wiebenga A."/>
            <person name="Kun R.S."/>
            <person name="Lubbers R.J."/>
            <person name="Makela M.R."/>
            <person name="Barry K."/>
            <person name="Chovatia M."/>
            <person name="Clum A."/>
            <person name="Daum C."/>
            <person name="Haridas S."/>
            <person name="He G."/>
            <person name="LaButti K."/>
            <person name="Lipzen A."/>
            <person name="Riley R."/>
            <person name="Salamov A."/>
            <person name="Simmons B.A."/>
            <person name="Magnuson J.K."/>
            <person name="Henrissat B."/>
            <person name="Mortensen U.H."/>
            <person name="Larsen T.O."/>
            <person name="Devries R.P."/>
            <person name="Grigoriev I.V."/>
            <person name="Machida M."/>
            <person name="Baker S.E."/>
            <person name="Andersen M.R."/>
            <person name="Cantor M.N."/>
            <person name="Hua S.X."/>
        </authorList>
    </citation>
    <scope>NUCLEOTIDE SEQUENCE [LARGE SCALE GENOMIC DNA]</scope>
    <source>
        <strain evidence="11 12">CBS 119388</strain>
    </source>
</reference>
<dbReference type="Pfam" id="PF04082">
    <property type="entry name" value="Fungal_trans"/>
    <property type="match status" value="1"/>
</dbReference>
<feature type="transmembrane region" description="Helical" evidence="10">
    <location>
        <begin position="718"/>
        <end position="739"/>
    </location>
</feature>
<evidence type="ECO:0000313" key="12">
    <source>
        <dbReference type="Proteomes" id="UP000325579"/>
    </source>
</evidence>
<dbReference type="InterPro" id="IPR036236">
    <property type="entry name" value="Znf_C2H2_sf"/>
</dbReference>
<sequence>MVIKKCNICDRRFKKTEHFKRHERSHTKEKPYECNVCHKRFSRSDVLSRHAKGHNGPAAHTTTKALNQQPSAASAQDFHYQPSNIPENGQQFFPHADAGVYSTSIQTQAVEPRDMPIAAAAGLPSSLDFLADVSSQHARTEPDANAMLVVGQQTYFEEPTVYQPSYRGPVFDPMPNESLQLWLNPSDATSYPGSLDFGHDSNIGLIEENVGTSATQRPERHDGPSTDIGDTKAGAAIPNDRFAKVQNCWLGPSNSTGRLINDIWRDVAYGSIDNIFAVHPGQSPSSPPVLLQKSRYGLDEDCRRHLHATFGYMRLYSQRNRTSNAPPAYDSALIALAQFPPAEILDMALDLYFRSFHPLVPFIHLPTFSAKNTSPSVLYVMCLIGMTLLGTQGTASFVSKNFTFVLEKLTAELAMCAADTESSGNTMSAFAASVLFLNLAALTGEKGHIEKSQMLYVNLISVAQRHGLFSATEGQLLDKSMFESITDNVLRWKAWSKVESVKRLIIALLVLDAWLSSFLSTSPIIVSDTIQLILPCSEVLFEAKSSAQWVQLIRGGQCMLMPTVLSPSENVEIASLDSHVDNLGMHAVLSMVQLKLSEAYHRLLSHRASYPFAPCHTYAMDGRARCLSTLQIQIASKYSYILGHLDPNASILWHNMCMNLTADIQIFELAAGRAGPGPARKALDDIAAWSQTPAARRACLHAAHVYKIMIHRKASDHITFHSVFSLFSAALVLGLYIYMVPNSTEPQTGGTPIDILDDIDWNGLCGEGFTSFMEPNGAQSCTESDEAAVNFIRKGGTVYFRGVPFQSGYHSARRILLDYAGLLKDTGKWSVRKFSHVLYIMSDVLMDMD</sequence>
<dbReference type="PANTHER" id="PTHR40626:SF7">
    <property type="entry name" value="TRANSCRIPTION FACTOR, PUTATIVE (AFU_ORTHOLOGUE AFUA_1G04110)-RELATED"/>
    <property type="match status" value="1"/>
</dbReference>
<evidence type="ECO:0000256" key="5">
    <source>
        <dbReference type="ARBA" id="ARBA00022833"/>
    </source>
</evidence>
<feature type="compositionally biased region" description="Polar residues" evidence="9">
    <location>
        <begin position="81"/>
        <end position="91"/>
    </location>
</feature>
<proteinExistence type="predicted"/>
<dbReference type="OrthoDB" id="10018191at2759"/>
<keyword evidence="10" id="KW-0472">Membrane</keyword>
<keyword evidence="4" id="KW-0863">Zinc-finger</keyword>
<keyword evidence="3" id="KW-0677">Repeat</keyword>
<dbReference type="GeneID" id="43672745"/>
<dbReference type="InterPro" id="IPR051059">
    <property type="entry name" value="VerF-like"/>
</dbReference>
<dbReference type="Gene3D" id="3.30.160.60">
    <property type="entry name" value="Classic Zinc Finger"/>
    <property type="match status" value="2"/>
</dbReference>
<accession>A0A5N7D0J3</accession>
<dbReference type="Pfam" id="PF00096">
    <property type="entry name" value="zf-C2H2"/>
    <property type="match status" value="1"/>
</dbReference>
<evidence type="ECO:0000256" key="3">
    <source>
        <dbReference type="ARBA" id="ARBA00022737"/>
    </source>
</evidence>
<dbReference type="SUPFAM" id="SSF57667">
    <property type="entry name" value="beta-beta-alpha zinc fingers"/>
    <property type="match status" value="1"/>
</dbReference>
<dbReference type="GO" id="GO:0000978">
    <property type="term" value="F:RNA polymerase II cis-regulatory region sequence-specific DNA binding"/>
    <property type="evidence" value="ECO:0007669"/>
    <property type="project" value="InterPro"/>
</dbReference>